<dbReference type="RefSeq" id="XP_018280209.1">
    <property type="nucleotide sequence ID" value="XM_018421269.1"/>
</dbReference>
<dbReference type="InterPro" id="IPR050700">
    <property type="entry name" value="YIM1/Zinc_Alcohol_DH_Fams"/>
</dbReference>
<dbReference type="Pfam" id="PF13602">
    <property type="entry name" value="ADH_zinc_N_2"/>
    <property type="match status" value="1"/>
</dbReference>
<dbReference type="SUPFAM" id="SSF50129">
    <property type="entry name" value="GroES-like"/>
    <property type="match status" value="1"/>
</dbReference>
<keyword evidence="3" id="KW-1185">Reference proteome</keyword>
<dbReference type="PANTHER" id="PTHR11695:SF647">
    <property type="entry name" value="ENOYL REDUCTASE (ER) DOMAIN-CONTAINING PROTEIN"/>
    <property type="match status" value="1"/>
</dbReference>
<dbReference type="InterPro" id="IPR002364">
    <property type="entry name" value="Quin_OxRdtase/zeta-crystal_CS"/>
</dbReference>
<gene>
    <name evidence="2" type="ORF">CC85DRAFT_272173</name>
</gene>
<dbReference type="SUPFAM" id="SSF51735">
    <property type="entry name" value="NAD(P)-binding Rossmann-fold domains"/>
    <property type="match status" value="1"/>
</dbReference>
<dbReference type="Proteomes" id="UP000053611">
    <property type="component" value="Unassembled WGS sequence"/>
</dbReference>
<dbReference type="SMART" id="SM00829">
    <property type="entry name" value="PKS_ER"/>
    <property type="match status" value="1"/>
</dbReference>
<dbReference type="GO" id="GO:0016491">
    <property type="term" value="F:oxidoreductase activity"/>
    <property type="evidence" value="ECO:0007669"/>
    <property type="project" value="InterPro"/>
</dbReference>
<dbReference type="CDD" id="cd08267">
    <property type="entry name" value="MDR1"/>
    <property type="match status" value="1"/>
</dbReference>
<dbReference type="PANTHER" id="PTHR11695">
    <property type="entry name" value="ALCOHOL DEHYDROGENASE RELATED"/>
    <property type="match status" value="1"/>
</dbReference>
<dbReference type="Gene3D" id="3.90.180.10">
    <property type="entry name" value="Medium-chain alcohol dehydrogenases, catalytic domain"/>
    <property type="match status" value="1"/>
</dbReference>
<dbReference type="PROSITE" id="PS01162">
    <property type="entry name" value="QOR_ZETA_CRYSTAL"/>
    <property type="match status" value="1"/>
</dbReference>
<dbReference type="InterPro" id="IPR011032">
    <property type="entry name" value="GroES-like_sf"/>
</dbReference>
<dbReference type="STRING" id="879819.A0A0J0XRK1"/>
<proteinExistence type="predicted"/>
<dbReference type="GO" id="GO:0008270">
    <property type="term" value="F:zinc ion binding"/>
    <property type="evidence" value="ECO:0007669"/>
    <property type="project" value="InterPro"/>
</dbReference>
<feature type="domain" description="Enoyl reductase (ER)" evidence="1">
    <location>
        <begin position="24"/>
        <end position="377"/>
    </location>
</feature>
<name>A0A0J0XRK1_9TREE</name>
<dbReference type="InterPro" id="IPR036291">
    <property type="entry name" value="NAD(P)-bd_dom_sf"/>
</dbReference>
<dbReference type="InterPro" id="IPR020843">
    <property type="entry name" value="ER"/>
</dbReference>
<dbReference type="EMBL" id="KQ087192">
    <property type="protein sequence ID" value="KLT43718.1"/>
    <property type="molecule type" value="Genomic_DNA"/>
</dbReference>
<dbReference type="GO" id="GO:0005739">
    <property type="term" value="C:mitochondrion"/>
    <property type="evidence" value="ECO:0007669"/>
    <property type="project" value="TreeGrafter"/>
</dbReference>
<organism evidence="2 3">
    <name type="scientific">Cutaneotrichosporon oleaginosum</name>
    <dbReference type="NCBI Taxonomy" id="879819"/>
    <lineage>
        <taxon>Eukaryota</taxon>
        <taxon>Fungi</taxon>
        <taxon>Dikarya</taxon>
        <taxon>Basidiomycota</taxon>
        <taxon>Agaricomycotina</taxon>
        <taxon>Tremellomycetes</taxon>
        <taxon>Trichosporonales</taxon>
        <taxon>Trichosporonaceae</taxon>
        <taxon>Cutaneotrichosporon</taxon>
    </lineage>
</organism>
<reference evidence="2 3" key="1">
    <citation type="submission" date="2015-03" db="EMBL/GenBank/DDBJ databases">
        <title>Genomics and transcriptomics of the oil-accumulating basidiomycete yeast T. oleaginosus allow insights into substrate utilization and the diverse evolutionary trajectories of mating systems in fungi.</title>
        <authorList>
            <consortium name="DOE Joint Genome Institute"/>
            <person name="Kourist R."/>
            <person name="Kracht O."/>
            <person name="Bracharz F."/>
            <person name="Lipzen A."/>
            <person name="Nolan M."/>
            <person name="Ohm R."/>
            <person name="Grigoriev I."/>
            <person name="Sun S."/>
            <person name="Heitman J."/>
            <person name="Bruck T."/>
            <person name="Nowrousian M."/>
        </authorList>
    </citation>
    <scope>NUCLEOTIDE SEQUENCE [LARGE SCALE GENOMIC DNA]</scope>
    <source>
        <strain evidence="2 3">IBC0246</strain>
    </source>
</reference>
<protein>
    <submittedName>
        <fullName evidence="2">Zinc alcohol dehydrogenase</fullName>
    </submittedName>
</protein>
<dbReference type="OrthoDB" id="2581533at2759"/>
<dbReference type="Gene3D" id="3.40.50.720">
    <property type="entry name" value="NAD(P)-binding Rossmann-like Domain"/>
    <property type="match status" value="1"/>
</dbReference>
<dbReference type="GeneID" id="28981872"/>
<evidence type="ECO:0000259" key="1">
    <source>
        <dbReference type="SMART" id="SM00829"/>
    </source>
</evidence>
<accession>A0A0J0XRK1</accession>
<dbReference type="AlphaFoldDB" id="A0A0J0XRK1"/>
<evidence type="ECO:0000313" key="3">
    <source>
        <dbReference type="Proteomes" id="UP000053611"/>
    </source>
</evidence>
<evidence type="ECO:0000313" key="2">
    <source>
        <dbReference type="EMBL" id="KLT43718.1"/>
    </source>
</evidence>
<sequence>MQHPPPTSRAWTITARGLPPNVLQLVDRPTPTLPPHPLPADVPEPEEWILVRTAYAALNPGAIFQMTLLPQRFRKALFNVPEMDMSGVVVDVWHPDRPHAAEGATPVGPAAPPRFARGEGVCAMLPASHTLPTGTGALAEYVALPARYAVRKPPSVAYADAAALLAALTAHRMVVESGARAGDRVLVVGASGGIGTMAVQMLRHVVGKQGVVVGVCSGGNAEMVRALGADEIVDYMLYKDLSRHLAATYASAPFDAVLDTLGFQALYKASPAYLREGGVYESVGIKPPTFWIPDFLRAVWTMKLNEWWPTSRWLGGVGRKWGACSMMHPSLAEREAVVGLMERGVIRVVRDSVWDFEHAREAYDKLAGRHAAGKILVRVDASVGENAC</sequence>